<comment type="function">
    <text evidence="1">Multidrug efflux pump.</text>
</comment>
<keyword evidence="9 13" id="KW-1133">Transmembrane helix</keyword>
<feature type="transmembrane region" description="Helical" evidence="13">
    <location>
        <begin position="98"/>
        <end position="122"/>
    </location>
</feature>
<dbReference type="Pfam" id="PF01554">
    <property type="entry name" value="MatE"/>
    <property type="match status" value="2"/>
</dbReference>
<dbReference type="InterPro" id="IPR048279">
    <property type="entry name" value="MdtK-like"/>
</dbReference>
<reference evidence="14" key="2">
    <citation type="journal article" date="2021" name="PeerJ">
        <title>Extensive microbial diversity within the chicken gut microbiome revealed by metagenomics and culture.</title>
        <authorList>
            <person name="Gilroy R."/>
            <person name="Ravi A."/>
            <person name="Getino M."/>
            <person name="Pursley I."/>
            <person name="Horton D.L."/>
            <person name="Alikhan N.F."/>
            <person name="Baker D."/>
            <person name="Gharbi K."/>
            <person name="Hall N."/>
            <person name="Watson M."/>
            <person name="Adriaenssens E.M."/>
            <person name="Foster-Nyarko E."/>
            <person name="Jarju S."/>
            <person name="Secka A."/>
            <person name="Antonio M."/>
            <person name="Oren A."/>
            <person name="Chaudhuri R.R."/>
            <person name="La Ragione R."/>
            <person name="Hildebrand F."/>
            <person name="Pallen M.J."/>
        </authorList>
    </citation>
    <scope>NUCLEOTIDE SEQUENCE</scope>
    <source>
        <strain evidence="14">ChiSxjej2B14-6234</strain>
    </source>
</reference>
<dbReference type="Proteomes" id="UP000886887">
    <property type="component" value="Unassembled WGS sequence"/>
</dbReference>
<evidence type="ECO:0000256" key="5">
    <source>
        <dbReference type="ARBA" id="ARBA00022448"/>
    </source>
</evidence>
<feature type="transmembrane region" description="Helical" evidence="13">
    <location>
        <begin position="323"/>
        <end position="350"/>
    </location>
</feature>
<keyword evidence="6" id="KW-0050">Antiport</keyword>
<keyword evidence="11 13" id="KW-0472">Membrane</keyword>
<keyword evidence="8 13" id="KW-0812">Transmembrane</keyword>
<dbReference type="PANTHER" id="PTHR43298">
    <property type="entry name" value="MULTIDRUG RESISTANCE PROTEIN NORM-RELATED"/>
    <property type="match status" value="1"/>
</dbReference>
<dbReference type="GO" id="GO:0042910">
    <property type="term" value="F:xenobiotic transmembrane transporter activity"/>
    <property type="evidence" value="ECO:0007669"/>
    <property type="project" value="InterPro"/>
</dbReference>
<dbReference type="EMBL" id="DVFJ01000036">
    <property type="protein sequence ID" value="HIQ72474.1"/>
    <property type="molecule type" value="Genomic_DNA"/>
</dbReference>
<protein>
    <recommendedName>
        <fullName evidence="4">Probable multidrug resistance protein NorM</fullName>
    </recommendedName>
    <alternativeName>
        <fullName evidence="12">Multidrug-efflux transporter</fullName>
    </alternativeName>
</protein>
<evidence type="ECO:0000313" key="15">
    <source>
        <dbReference type="Proteomes" id="UP000886887"/>
    </source>
</evidence>
<feature type="transmembrane region" description="Helical" evidence="13">
    <location>
        <begin position="286"/>
        <end position="303"/>
    </location>
</feature>
<feature type="transmembrane region" description="Helical" evidence="13">
    <location>
        <begin position="197"/>
        <end position="217"/>
    </location>
</feature>
<evidence type="ECO:0000256" key="11">
    <source>
        <dbReference type="ARBA" id="ARBA00023136"/>
    </source>
</evidence>
<comment type="similarity">
    <text evidence="3">Belongs to the multi antimicrobial extrusion (MATE) (TC 2.A.66.1) family.</text>
</comment>
<dbReference type="PANTHER" id="PTHR43298:SF2">
    <property type="entry name" value="FMN_FAD EXPORTER YEEO-RELATED"/>
    <property type="match status" value="1"/>
</dbReference>
<dbReference type="NCBIfam" id="TIGR00797">
    <property type="entry name" value="matE"/>
    <property type="match status" value="1"/>
</dbReference>
<evidence type="ECO:0000256" key="10">
    <source>
        <dbReference type="ARBA" id="ARBA00023065"/>
    </source>
</evidence>
<evidence type="ECO:0000256" key="4">
    <source>
        <dbReference type="ARBA" id="ARBA00020268"/>
    </source>
</evidence>
<evidence type="ECO:0000256" key="9">
    <source>
        <dbReference type="ARBA" id="ARBA00022989"/>
    </source>
</evidence>
<accession>A0A9D0ZBF6</accession>
<sequence length="458" mass="49433">MNRILTRDPHYYRDLLHLSIPVALQNLITFLVSFADNLMVNALGDAAVSGVYMGSQIQVLLQMFISGIGGAVIIIGAQYWGRHDTRNIRRIASIGLRFAFVVGALLTLVCLVAAEPIIRIFTDDPTVIPSGAVYLRYMCVSFVFFCITQVLLASMRCVETANIGMYISALSLLVNVGLNYVLIFGKLGMPALGVRGAAIATVISRIVETLAAGWYVLRVDRKLGYRLSDVRHVDAALQRDFIRYGTPLVLGEIVWSVNMMANSMILGRYGAAVVTAASVANNMNTLAYVAINGLATAVGIITGKTIGAGRTDLMREYARTTQVIFLGLGVVIGGIVSLIAAPFVSLYGGISAEASAQSLLFVRVQSVTLIGTCYQMPCLFGLVKSGGDISFVFKNDTIFVFLVVLPSAILASYLGAAPWIVFACLKCDQILKCFVAVVKVNKYNWMKNLMRTGAEASA</sequence>
<dbReference type="InterPro" id="IPR002528">
    <property type="entry name" value="MATE_fam"/>
</dbReference>
<name>A0A9D0ZBF6_9FIRM</name>
<dbReference type="GO" id="GO:0006811">
    <property type="term" value="P:monoatomic ion transport"/>
    <property type="evidence" value="ECO:0007669"/>
    <property type="project" value="UniProtKB-KW"/>
</dbReference>
<evidence type="ECO:0000256" key="3">
    <source>
        <dbReference type="ARBA" id="ARBA00010199"/>
    </source>
</evidence>
<organism evidence="14 15">
    <name type="scientific">Candidatus Onthenecus intestinigallinarum</name>
    <dbReference type="NCBI Taxonomy" id="2840875"/>
    <lineage>
        <taxon>Bacteria</taxon>
        <taxon>Bacillati</taxon>
        <taxon>Bacillota</taxon>
        <taxon>Clostridia</taxon>
        <taxon>Eubacteriales</taxon>
        <taxon>Candidatus Onthenecus</taxon>
    </lineage>
</organism>
<evidence type="ECO:0000256" key="7">
    <source>
        <dbReference type="ARBA" id="ARBA00022475"/>
    </source>
</evidence>
<proteinExistence type="inferred from homology"/>
<dbReference type="GO" id="GO:0015297">
    <property type="term" value="F:antiporter activity"/>
    <property type="evidence" value="ECO:0007669"/>
    <property type="project" value="UniProtKB-KW"/>
</dbReference>
<dbReference type="AlphaFoldDB" id="A0A9D0ZBF6"/>
<evidence type="ECO:0000256" key="6">
    <source>
        <dbReference type="ARBA" id="ARBA00022449"/>
    </source>
</evidence>
<evidence type="ECO:0000256" key="12">
    <source>
        <dbReference type="ARBA" id="ARBA00031636"/>
    </source>
</evidence>
<comment type="caution">
    <text evidence="14">The sequence shown here is derived from an EMBL/GenBank/DDBJ whole genome shotgun (WGS) entry which is preliminary data.</text>
</comment>
<evidence type="ECO:0000256" key="2">
    <source>
        <dbReference type="ARBA" id="ARBA00004651"/>
    </source>
</evidence>
<reference evidence="14" key="1">
    <citation type="submission" date="2020-10" db="EMBL/GenBank/DDBJ databases">
        <authorList>
            <person name="Gilroy R."/>
        </authorList>
    </citation>
    <scope>NUCLEOTIDE SEQUENCE</scope>
    <source>
        <strain evidence="14">ChiSxjej2B14-6234</strain>
    </source>
</reference>
<feature type="transmembrane region" description="Helical" evidence="13">
    <location>
        <begin position="55"/>
        <end position="77"/>
    </location>
</feature>
<feature type="transmembrane region" description="Helical" evidence="13">
    <location>
        <begin position="165"/>
        <end position="185"/>
    </location>
</feature>
<comment type="subcellular location">
    <subcellularLocation>
        <location evidence="2">Cell membrane</location>
        <topology evidence="2">Multi-pass membrane protein</topology>
    </subcellularLocation>
</comment>
<evidence type="ECO:0000313" key="14">
    <source>
        <dbReference type="EMBL" id="HIQ72474.1"/>
    </source>
</evidence>
<evidence type="ECO:0000256" key="13">
    <source>
        <dbReference type="SAM" id="Phobius"/>
    </source>
</evidence>
<keyword evidence="7" id="KW-1003">Cell membrane</keyword>
<feature type="transmembrane region" description="Helical" evidence="13">
    <location>
        <begin position="398"/>
        <end position="422"/>
    </location>
</feature>
<keyword evidence="5" id="KW-0813">Transport</keyword>
<dbReference type="PIRSF" id="PIRSF006603">
    <property type="entry name" value="DinF"/>
    <property type="match status" value="1"/>
</dbReference>
<feature type="transmembrane region" description="Helical" evidence="13">
    <location>
        <begin position="15"/>
        <end position="35"/>
    </location>
</feature>
<dbReference type="InterPro" id="IPR050222">
    <property type="entry name" value="MATE_MdtK"/>
</dbReference>
<feature type="transmembrane region" description="Helical" evidence="13">
    <location>
        <begin position="248"/>
        <end position="266"/>
    </location>
</feature>
<feature type="transmembrane region" description="Helical" evidence="13">
    <location>
        <begin position="134"/>
        <end position="153"/>
    </location>
</feature>
<dbReference type="GO" id="GO:0005886">
    <property type="term" value="C:plasma membrane"/>
    <property type="evidence" value="ECO:0007669"/>
    <property type="project" value="UniProtKB-SubCell"/>
</dbReference>
<evidence type="ECO:0000256" key="8">
    <source>
        <dbReference type="ARBA" id="ARBA00022692"/>
    </source>
</evidence>
<evidence type="ECO:0000256" key="1">
    <source>
        <dbReference type="ARBA" id="ARBA00003408"/>
    </source>
</evidence>
<keyword evidence="10" id="KW-0406">Ion transport</keyword>
<gene>
    <name evidence="14" type="ORF">IAB73_09750</name>
</gene>